<comment type="caution">
    <text evidence="1">The sequence shown here is derived from an EMBL/GenBank/DDBJ whole genome shotgun (WGS) entry which is preliminary data.</text>
</comment>
<reference evidence="1" key="1">
    <citation type="submission" date="2022-07" db="EMBL/GenBank/DDBJ databases">
        <title>Phylogenomic reconstructions and comparative analyses of Kickxellomycotina fungi.</title>
        <authorList>
            <person name="Reynolds N.K."/>
            <person name="Stajich J.E."/>
            <person name="Barry K."/>
            <person name="Grigoriev I.V."/>
            <person name="Crous P."/>
            <person name="Smith M.E."/>
        </authorList>
    </citation>
    <scope>NUCLEOTIDE SEQUENCE</scope>
    <source>
        <strain evidence="1">Benny 63K</strain>
    </source>
</reference>
<name>A0ACC1HY82_9FUNG</name>
<evidence type="ECO:0000313" key="2">
    <source>
        <dbReference type="Proteomes" id="UP001150581"/>
    </source>
</evidence>
<sequence>MDANDRGRGSGGGRSGGAGGGGGAGGNTIKGPHSALTDYLQELGVSEHFRERRRAEAAERAQQLLGQQERAPTGNATEQSADPAVAADLQNEENAAAEADVGTSSRPMRTRARATTAVAVPSAEPAVEMAALDLEEPLAVNAKKGKKGKGKRKKDDDSDDEADYNDGLNKSSARKGGRMKSCEICGKRFLLRGEHDETEKLLCVMCRKSVDKSFGEKGAVAK</sequence>
<protein>
    <submittedName>
        <fullName evidence="1">Uncharacterized protein</fullName>
    </submittedName>
</protein>
<organism evidence="1 2">
    <name type="scientific">Kickxella alabastrina</name>
    <dbReference type="NCBI Taxonomy" id="61397"/>
    <lineage>
        <taxon>Eukaryota</taxon>
        <taxon>Fungi</taxon>
        <taxon>Fungi incertae sedis</taxon>
        <taxon>Zoopagomycota</taxon>
        <taxon>Kickxellomycotina</taxon>
        <taxon>Kickxellomycetes</taxon>
        <taxon>Kickxellales</taxon>
        <taxon>Kickxellaceae</taxon>
        <taxon>Kickxella</taxon>
    </lineage>
</organism>
<keyword evidence="2" id="KW-1185">Reference proteome</keyword>
<proteinExistence type="predicted"/>
<dbReference type="Proteomes" id="UP001150581">
    <property type="component" value="Unassembled WGS sequence"/>
</dbReference>
<gene>
    <name evidence="1" type="ORF">LPJ66_011516</name>
</gene>
<evidence type="ECO:0000313" key="1">
    <source>
        <dbReference type="EMBL" id="KAJ1880348.1"/>
    </source>
</evidence>
<accession>A0ACC1HY82</accession>
<dbReference type="EMBL" id="JANBPG010003557">
    <property type="protein sequence ID" value="KAJ1880348.1"/>
    <property type="molecule type" value="Genomic_DNA"/>
</dbReference>
<feature type="non-terminal residue" evidence="1">
    <location>
        <position position="222"/>
    </location>
</feature>